<dbReference type="Gene3D" id="3.90.660.10">
    <property type="match status" value="1"/>
</dbReference>
<dbReference type="Pfam" id="PF13450">
    <property type="entry name" value="NAD_binding_8"/>
    <property type="match status" value="1"/>
</dbReference>
<dbReference type="PANTHER" id="PTHR16128">
    <property type="entry name" value="FAD/NAD(P)-BINDING OXIDOREDUCTASE FAMILY PROTEIN"/>
    <property type="match status" value="1"/>
</dbReference>
<reference evidence="2 3" key="1">
    <citation type="submission" date="2015-01" db="EMBL/GenBank/DDBJ databases">
        <title>Deinococcus puniceus/DY1/ whole genome sequencing.</title>
        <authorList>
            <person name="Kim M.K."/>
            <person name="Srinivasan S."/>
            <person name="Lee J.-J."/>
        </authorList>
    </citation>
    <scope>NUCLEOTIDE SEQUENCE [LARGE SCALE GENOMIC DNA]</scope>
    <source>
        <strain evidence="2 3">DY1</strain>
    </source>
</reference>
<dbReference type="OrthoDB" id="5792777at2"/>
<gene>
    <name evidence="2" type="ORF">SU48_04030</name>
</gene>
<dbReference type="Pfam" id="PF01593">
    <property type="entry name" value="Amino_oxidase"/>
    <property type="match status" value="1"/>
</dbReference>
<dbReference type="Gene3D" id="3.50.50.60">
    <property type="entry name" value="FAD/NAD(P)-binding domain"/>
    <property type="match status" value="1"/>
</dbReference>
<keyword evidence="3" id="KW-1185">Reference proteome</keyword>
<evidence type="ECO:0000313" key="3">
    <source>
        <dbReference type="Proteomes" id="UP000077363"/>
    </source>
</evidence>
<dbReference type="InterPro" id="IPR036188">
    <property type="entry name" value="FAD/NAD-bd_sf"/>
</dbReference>
<sequence>MSLPSELAQPDLLIVGAGLGGLVCARDAVGAGLRVKVLDKSKGVSGRAATRRIPLDDGREARLDHGARFFTARHDRTRALAEAGLREGWLSEWTRTVSEWQGGAIHTAPDGHPRYAPAEGFSAMGRALARGLDVQTNTEVTSLERRGKGWRVHTRDGASWDAPRLILNLPAPQVAALLEDHEVGDAAEAVGRVRFDPCWAVGVVLEQDLIDHTWPALKLTGHPTLDWIAREHTKRAPGHPPALMLHAGAEWSRANLERRPDEVLPELLEAAAEVLGQRLPHLHAFAHRWRYATPTARVPEPCHWDEELNIGWCGDWLTPDPHGPRVEAALLSGWRLAARVGAGS</sequence>
<proteinExistence type="predicted"/>
<dbReference type="GO" id="GO:0016491">
    <property type="term" value="F:oxidoreductase activity"/>
    <property type="evidence" value="ECO:0007669"/>
    <property type="project" value="InterPro"/>
</dbReference>
<evidence type="ECO:0000313" key="2">
    <source>
        <dbReference type="EMBL" id="ANE43071.1"/>
    </source>
</evidence>
<dbReference type="InterPro" id="IPR002937">
    <property type="entry name" value="Amino_oxidase"/>
</dbReference>
<protein>
    <submittedName>
        <fullName evidence="2">Fumarate reductase</fullName>
    </submittedName>
</protein>
<name>A0A172T7U9_9DEIO</name>
<dbReference type="AlphaFoldDB" id="A0A172T7U9"/>
<dbReference type="RefSeq" id="WP_064014127.1">
    <property type="nucleotide sequence ID" value="NZ_CP011387.1"/>
</dbReference>
<dbReference type="SUPFAM" id="SSF51905">
    <property type="entry name" value="FAD/NAD(P)-binding domain"/>
    <property type="match status" value="1"/>
</dbReference>
<dbReference type="EMBL" id="CP011387">
    <property type="protein sequence ID" value="ANE43071.1"/>
    <property type="molecule type" value="Genomic_DNA"/>
</dbReference>
<dbReference type="KEGG" id="dpu:SU48_04030"/>
<accession>A0A172T7U9</accession>
<organism evidence="2 3">
    <name type="scientific">Deinococcus puniceus</name>
    <dbReference type="NCBI Taxonomy" id="1182568"/>
    <lineage>
        <taxon>Bacteria</taxon>
        <taxon>Thermotogati</taxon>
        <taxon>Deinococcota</taxon>
        <taxon>Deinococci</taxon>
        <taxon>Deinococcales</taxon>
        <taxon>Deinococcaceae</taxon>
        <taxon>Deinococcus</taxon>
    </lineage>
</organism>
<dbReference type="STRING" id="1182568.SU48_04030"/>
<evidence type="ECO:0000259" key="1">
    <source>
        <dbReference type="Pfam" id="PF01593"/>
    </source>
</evidence>
<feature type="domain" description="Amine oxidase" evidence="1">
    <location>
        <begin position="115"/>
        <end position="340"/>
    </location>
</feature>
<dbReference type="Proteomes" id="UP000077363">
    <property type="component" value="Chromosome"/>
</dbReference>
<dbReference type="PANTHER" id="PTHR16128:SF5">
    <property type="entry name" value="FAD_NAD(P)-BINDING OXIDOREDUCTASE FAMILY PROTEIN"/>
    <property type="match status" value="1"/>
</dbReference>
<dbReference type="PATRIC" id="fig|1182568.3.peg.839"/>